<sequence length="266" mass="29738">MLDDAGVAEYLGRIGAEKPRKADSEGLRHLQERHVLTVPFENIDYHLGREIHLGERAVDKIVRQRRGGGCYEVNSAFAELLRALGYRVEILPGRVHRPDGLGPAMCHLALRVTLDGEPWLVDAGFGRNSRHPLRLNSPDVQKDPHGEYLVVPVEGGGADVLLDGRPLYRLDDRPCRLGDFTPTLWWWRSCPDSPFLQELFCSMPLADGRVTLKNRRLVRVDGGQRTIEPLDTDAAVLAAYRTHFGIDLDELPEGDGVKRTVGIQLT</sequence>
<gene>
    <name evidence="3" type="ORF">ACIO7M_17430</name>
</gene>
<comment type="caution">
    <text evidence="3">The sequence shown here is derived from an EMBL/GenBank/DDBJ whole genome shotgun (WGS) entry which is preliminary data.</text>
</comment>
<dbReference type="InterPro" id="IPR038765">
    <property type="entry name" value="Papain-like_cys_pep_sf"/>
</dbReference>
<dbReference type="RefSeq" id="WP_365503608.1">
    <property type="nucleotide sequence ID" value="NZ_JBFANW010000008.1"/>
</dbReference>
<dbReference type="Proteomes" id="UP001617351">
    <property type="component" value="Unassembled WGS sequence"/>
</dbReference>
<dbReference type="Pfam" id="PF00797">
    <property type="entry name" value="Acetyltransf_2"/>
    <property type="match status" value="1"/>
</dbReference>
<proteinExistence type="inferred from homology"/>
<name>A0ABW8EI17_STRT5</name>
<evidence type="ECO:0000256" key="2">
    <source>
        <dbReference type="RuleBase" id="RU003452"/>
    </source>
</evidence>
<dbReference type="InterPro" id="IPR001447">
    <property type="entry name" value="Arylamine_N-AcTrfase"/>
</dbReference>
<dbReference type="Gene3D" id="3.30.2140.10">
    <property type="entry name" value="Arylamine N-acetyltransferase"/>
    <property type="match status" value="1"/>
</dbReference>
<dbReference type="PANTHER" id="PTHR11786:SF0">
    <property type="entry name" value="ARYLAMINE N-ACETYLTRANSFERASE 4-RELATED"/>
    <property type="match status" value="1"/>
</dbReference>
<dbReference type="Gene3D" id="2.40.128.150">
    <property type="entry name" value="Cysteine proteinases"/>
    <property type="match status" value="1"/>
</dbReference>
<evidence type="ECO:0000313" key="3">
    <source>
        <dbReference type="EMBL" id="MFJ2822878.1"/>
    </source>
</evidence>
<dbReference type="EMBL" id="JBIUYY010000007">
    <property type="protein sequence ID" value="MFJ2822878.1"/>
    <property type="molecule type" value="Genomic_DNA"/>
</dbReference>
<comment type="similarity">
    <text evidence="1 2">Belongs to the arylamine N-acetyltransferase family.</text>
</comment>
<dbReference type="SUPFAM" id="SSF54001">
    <property type="entry name" value="Cysteine proteinases"/>
    <property type="match status" value="1"/>
</dbReference>
<dbReference type="PANTHER" id="PTHR11786">
    <property type="entry name" value="N-HYDROXYARYLAMINE O-ACETYLTRANSFERASE"/>
    <property type="match status" value="1"/>
</dbReference>
<organism evidence="3 4">
    <name type="scientific">Streptomyces toxytricini</name>
    <name type="common">Actinomyces toxytricini</name>
    <dbReference type="NCBI Taxonomy" id="67369"/>
    <lineage>
        <taxon>Bacteria</taxon>
        <taxon>Bacillati</taxon>
        <taxon>Actinomycetota</taxon>
        <taxon>Actinomycetes</taxon>
        <taxon>Kitasatosporales</taxon>
        <taxon>Streptomycetaceae</taxon>
        <taxon>Streptomyces</taxon>
    </lineage>
</organism>
<reference evidence="3 4" key="1">
    <citation type="submission" date="2024-10" db="EMBL/GenBank/DDBJ databases">
        <title>The Natural Products Discovery Center: Release of the First 8490 Sequenced Strains for Exploring Actinobacteria Biosynthetic Diversity.</title>
        <authorList>
            <person name="Kalkreuter E."/>
            <person name="Kautsar S.A."/>
            <person name="Yang D."/>
            <person name="Bader C.D."/>
            <person name="Teijaro C.N."/>
            <person name="Fluegel L."/>
            <person name="Davis C.M."/>
            <person name="Simpson J.R."/>
            <person name="Lauterbach L."/>
            <person name="Steele A.D."/>
            <person name="Gui C."/>
            <person name="Meng S."/>
            <person name="Li G."/>
            <person name="Viehrig K."/>
            <person name="Ye F."/>
            <person name="Su P."/>
            <person name="Kiefer A.F."/>
            <person name="Nichols A."/>
            <person name="Cepeda A.J."/>
            <person name="Yan W."/>
            <person name="Fan B."/>
            <person name="Jiang Y."/>
            <person name="Adhikari A."/>
            <person name="Zheng C.-J."/>
            <person name="Schuster L."/>
            <person name="Cowan T.M."/>
            <person name="Smanski M.J."/>
            <person name="Chevrette M.G."/>
            <person name="De Carvalho L.P.S."/>
            <person name="Shen B."/>
        </authorList>
    </citation>
    <scope>NUCLEOTIDE SEQUENCE [LARGE SCALE GENOMIC DNA]</scope>
    <source>
        <strain evidence="3 4">NPDC087220</strain>
    </source>
</reference>
<accession>A0ABW8EI17</accession>
<dbReference type="PRINTS" id="PR01543">
    <property type="entry name" value="ANATRNSFRASE"/>
</dbReference>
<evidence type="ECO:0000256" key="1">
    <source>
        <dbReference type="ARBA" id="ARBA00006547"/>
    </source>
</evidence>
<keyword evidence="4" id="KW-1185">Reference proteome</keyword>
<protein>
    <submittedName>
        <fullName evidence="3">Arylamine N-acetyltransferase</fullName>
    </submittedName>
</protein>
<evidence type="ECO:0000313" key="4">
    <source>
        <dbReference type="Proteomes" id="UP001617351"/>
    </source>
</evidence>